<dbReference type="InterPro" id="IPR027417">
    <property type="entry name" value="P-loop_NTPase"/>
</dbReference>
<dbReference type="AlphaFoldDB" id="A0AAX4KYJ6"/>
<evidence type="ECO:0000313" key="3">
    <source>
        <dbReference type="Proteomes" id="UP001432202"/>
    </source>
</evidence>
<sequence>MRVEDFKSVIAEFLNTDLPPIIDRELELPLDTNYIFTVTGGRRVGKTFILYNNIRKIITEGKACKDEILYIDFEHPRLKNLSVTDLDDILVAFYELTGKKPKYLFLDEIQSVKDYGSWFRKRINARYF</sequence>
<evidence type="ECO:0000259" key="1">
    <source>
        <dbReference type="Pfam" id="PF13173"/>
    </source>
</evidence>
<organism evidence="2 3">
    <name type="scientific">Sulfolobus tengchongensis</name>
    <dbReference type="NCBI Taxonomy" id="207809"/>
    <lineage>
        <taxon>Archaea</taxon>
        <taxon>Thermoproteota</taxon>
        <taxon>Thermoprotei</taxon>
        <taxon>Sulfolobales</taxon>
        <taxon>Sulfolobaceae</taxon>
        <taxon>Sulfolobus</taxon>
    </lineage>
</organism>
<gene>
    <name evidence="2" type="ORF">V6M85_09250</name>
</gene>
<dbReference type="PANTHER" id="PTHR33295">
    <property type="entry name" value="ATPASE"/>
    <property type="match status" value="1"/>
</dbReference>
<dbReference type="InterPro" id="IPR041682">
    <property type="entry name" value="AAA_14"/>
</dbReference>
<dbReference type="SUPFAM" id="SSF52540">
    <property type="entry name" value="P-loop containing nucleoside triphosphate hydrolases"/>
    <property type="match status" value="1"/>
</dbReference>
<reference evidence="2 3" key="1">
    <citation type="submission" date="2024-02" db="EMBL/GenBank/DDBJ databases">
        <title>STSV induces naive adaptation in Sulfolobus.</title>
        <authorList>
            <person name="Xiang X."/>
            <person name="Song M."/>
        </authorList>
    </citation>
    <scope>NUCLEOTIDE SEQUENCE [LARGE SCALE GENOMIC DNA]</scope>
    <source>
        <strain evidence="2 3">RT2</strain>
    </source>
</reference>
<evidence type="ECO:0000313" key="2">
    <source>
        <dbReference type="EMBL" id="WWQ59662.1"/>
    </source>
</evidence>
<dbReference type="RefSeq" id="WP_338599093.1">
    <property type="nucleotide sequence ID" value="NZ_CP146016.1"/>
</dbReference>
<dbReference type="Pfam" id="PF13173">
    <property type="entry name" value="AAA_14"/>
    <property type="match status" value="1"/>
</dbReference>
<keyword evidence="3" id="KW-1185">Reference proteome</keyword>
<dbReference type="Proteomes" id="UP001432202">
    <property type="component" value="Chromosome"/>
</dbReference>
<name>A0AAX4KYJ6_9CREN</name>
<proteinExistence type="predicted"/>
<dbReference type="GeneID" id="89336953"/>
<accession>A0AAX4KYJ6</accession>
<protein>
    <submittedName>
        <fullName evidence="2">AAA family ATPase</fullName>
    </submittedName>
</protein>
<dbReference type="PANTHER" id="PTHR33295:SF18">
    <property type="entry name" value="AAA+ ATPASE DOMAIN-CONTAINING PROTEIN"/>
    <property type="match status" value="1"/>
</dbReference>
<dbReference type="EMBL" id="CP146016">
    <property type="protein sequence ID" value="WWQ59662.1"/>
    <property type="molecule type" value="Genomic_DNA"/>
</dbReference>
<feature type="domain" description="AAA" evidence="1">
    <location>
        <begin position="33"/>
        <end position="124"/>
    </location>
</feature>